<dbReference type="NCBIfam" id="NF010663">
    <property type="entry name" value="PRK14059.1-1"/>
    <property type="match status" value="1"/>
</dbReference>
<comment type="pathway">
    <text evidence="1">Cofactor biosynthesis; riboflavin biosynthesis.</text>
</comment>
<evidence type="ECO:0000313" key="5">
    <source>
        <dbReference type="EMBL" id="RXZ48557.1"/>
    </source>
</evidence>
<dbReference type="PANTHER" id="PTHR38011">
    <property type="entry name" value="DIHYDROFOLATE REDUCTASE FAMILY PROTEIN (AFU_ORTHOLOGUE AFUA_8G06820)"/>
    <property type="match status" value="1"/>
</dbReference>
<comment type="caution">
    <text evidence="5">The sequence shown here is derived from an EMBL/GenBank/DDBJ whole genome shotgun (WGS) entry which is preliminary data.</text>
</comment>
<dbReference type="InterPro" id="IPR024072">
    <property type="entry name" value="DHFR-like_dom_sf"/>
</dbReference>
<feature type="domain" description="Bacterial bifunctional deaminase-reductase C-terminal" evidence="4">
    <location>
        <begin position="37"/>
        <end position="234"/>
    </location>
</feature>
<sequence length="251" mass="26133">MARARLPGAQPVTAAAPTPDRDALLAAYALPDRATRRVRMNFVASLDGAATVDGRSGGLGDASDRLAMQVLRTLADVVLVGAGTVRVEGYGGLAVSEADAAWRVSNGLAEQPRLAVVSSSLALDPESPFFTTAVTRPIVVTHAAAPAARRAALEAVADVIVVGEHAVDVRAMLDVLAERGLRQVLCEGGPHLFGSLLEADLVDELCLSLSPMLVAGDAGRIVRGAPELERGMHLVHAMPAGDLLLLRYQRG</sequence>
<dbReference type="AlphaFoldDB" id="A0A4Q2JQE5"/>
<dbReference type="InterPro" id="IPR050765">
    <property type="entry name" value="Riboflavin_Biosynth_HTPR"/>
</dbReference>
<evidence type="ECO:0000256" key="1">
    <source>
        <dbReference type="ARBA" id="ARBA00005104"/>
    </source>
</evidence>
<organism evidence="5 6">
    <name type="scientific">Agromyces fucosus</name>
    <dbReference type="NCBI Taxonomy" id="41985"/>
    <lineage>
        <taxon>Bacteria</taxon>
        <taxon>Bacillati</taxon>
        <taxon>Actinomycetota</taxon>
        <taxon>Actinomycetes</taxon>
        <taxon>Micrococcales</taxon>
        <taxon>Microbacteriaceae</taxon>
        <taxon>Agromyces</taxon>
    </lineage>
</organism>
<evidence type="ECO:0000256" key="2">
    <source>
        <dbReference type="ARBA" id="ARBA00022857"/>
    </source>
</evidence>
<dbReference type="PANTHER" id="PTHR38011:SF7">
    <property type="entry name" value="2,5-DIAMINO-6-RIBOSYLAMINO-4(3H)-PYRIMIDINONE 5'-PHOSPHATE REDUCTASE"/>
    <property type="match status" value="1"/>
</dbReference>
<dbReference type="InterPro" id="IPR002734">
    <property type="entry name" value="RibDG_C"/>
</dbReference>
<dbReference type="Gene3D" id="3.40.430.10">
    <property type="entry name" value="Dihydrofolate Reductase, subunit A"/>
    <property type="match status" value="1"/>
</dbReference>
<dbReference type="OrthoDB" id="5243299at2"/>
<dbReference type="Pfam" id="PF01872">
    <property type="entry name" value="RibD_C"/>
    <property type="match status" value="1"/>
</dbReference>
<proteinExistence type="predicted"/>
<keyword evidence="3" id="KW-0560">Oxidoreductase</keyword>
<dbReference type="Proteomes" id="UP000292935">
    <property type="component" value="Unassembled WGS sequence"/>
</dbReference>
<name>A0A4Q2JQE5_9MICO</name>
<dbReference type="EMBL" id="SDPO01000002">
    <property type="protein sequence ID" value="RXZ48557.1"/>
    <property type="molecule type" value="Genomic_DNA"/>
</dbReference>
<keyword evidence="2" id="KW-0521">NADP</keyword>
<protein>
    <submittedName>
        <fullName evidence="5">Pyrimidine reductase family protein</fullName>
    </submittedName>
</protein>
<dbReference type="SUPFAM" id="SSF53597">
    <property type="entry name" value="Dihydrofolate reductase-like"/>
    <property type="match status" value="1"/>
</dbReference>
<evidence type="ECO:0000313" key="6">
    <source>
        <dbReference type="Proteomes" id="UP000292935"/>
    </source>
</evidence>
<dbReference type="GO" id="GO:0008703">
    <property type="term" value="F:5-amino-6-(5-phosphoribosylamino)uracil reductase activity"/>
    <property type="evidence" value="ECO:0007669"/>
    <property type="project" value="InterPro"/>
</dbReference>
<accession>A0A4Q2JQE5</accession>
<evidence type="ECO:0000256" key="3">
    <source>
        <dbReference type="ARBA" id="ARBA00023002"/>
    </source>
</evidence>
<reference evidence="5 6" key="1">
    <citation type="submission" date="2019-01" db="EMBL/GenBank/DDBJ databases">
        <authorList>
            <person name="Li J."/>
        </authorList>
    </citation>
    <scope>NUCLEOTIDE SEQUENCE [LARGE SCALE GENOMIC DNA]</scope>
    <source>
        <strain evidence="5 6">CCUG 35506</strain>
    </source>
</reference>
<keyword evidence="6" id="KW-1185">Reference proteome</keyword>
<evidence type="ECO:0000259" key="4">
    <source>
        <dbReference type="Pfam" id="PF01872"/>
    </source>
</evidence>
<dbReference type="GO" id="GO:0009231">
    <property type="term" value="P:riboflavin biosynthetic process"/>
    <property type="evidence" value="ECO:0007669"/>
    <property type="project" value="InterPro"/>
</dbReference>
<gene>
    <name evidence="5" type="ORF">ESP57_06020</name>
</gene>